<protein>
    <submittedName>
        <fullName evidence="2">Uncharacterized protein</fullName>
    </submittedName>
</protein>
<proteinExistence type="predicted"/>
<dbReference type="Gramene" id="TraesJAG7A03G03905390.1">
    <property type="protein sequence ID" value="TraesJAG7A03G03905390.1"/>
    <property type="gene ID" value="TraesJAG7A03G03905390"/>
</dbReference>
<accession>A0A3B6RJN4</accession>
<dbReference type="Gramene" id="TraesCS7A03G0717600.1">
    <property type="protein sequence ID" value="TraesCS7A03G0717600.1.CDS"/>
    <property type="gene ID" value="TraesCS7A03G0717600"/>
</dbReference>
<dbReference type="Gramene" id="TraesCAD_scaffold_015414_01G000100.1">
    <property type="protein sequence ID" value="TraesCAD_scaffold_015414_01G000100.1"/>
    <property type="gene ID" value="TraesCAD_scaffold_015414_01G000100"/>
</dbReference>
<dbReference type="Proteomes" id="UP000019116">
    <property type="component" value="Chromosome 7A"/>
</dbReference>
<dbReference type="Gramene" id="TraesLDM7A03G03927070.1">
    <property type="protein sequence ID" value="TraesLDM7A03G03927070.1"/>
    <property type="gene ID" value="TraesLDM7A03G03927070"/>
</dbReference>
<dbReference type="Gramene" id="TraesSTA7A03G03918850.1">
    <property type="protein sequence ID" value="TraesSTA7A03G03918850.1"/>
    <property type="gene ID" value="TraesSTA7A03G03918850"/>
</dbReference>
<dbReference type="Gramene" id="TraesNOR7A03G03966970.1">
    <property type="protein sequence ID" value="TraesNOR7A03G03966970.1"/>
    <property type="gene ID" value="TraesNOR7A03G03966970"/>
</dbReference>
<dbReference type="Gramene" id="TraesJUL7A03G03959790.1">
    <property type="protein sequence ID" value="TraesJUL7A03G03959790.1"/>
    <property type="gene ID" value="TraesJUL7A03G03959790"/>
</dbReference>
<feature type="region of interest" description="Disordered" evidence="1">
    <location>
        <begin position="20"/>
        <end position="39"/>
    </location>
</feature>
<evidence type="ECO:0000313" key="3">
    <source>
        <dbReference type="Proteomes" id="UP000019116"/>
    </source>
</evidence>
<dbReference type="Gramene" id="TraesROB_scaffold_008434_01G000100.1">
    <property type="protein sequence ID" value="TraesROB_scaffold_008434_01G000100.1"/>
    <property type="gene ID" value="TraesROB_scaffold_008434_01G000100"/>
</dbReference>
<sequence length="133" mass="14372">MTASKQSPLSHAPIALPCSLSLMRPPPPPTPSPVISRSPPSKPFFPSLSHTHRLVAGMVWGSTAGQIEYANESAILLRLLEMDNTAANFALSKEAVFDGRKSGPRGTYGQMHLDCMSIKNFTKKSHKSTNKLA</sequence>
<dbReference type="EnsemblPlants" id="TraesCS7A02G293700.1">
    <property type="protein sequence ID" value="TraesCS7A02G293700.1"/>
    <property type="gene ID" value="TraesCS7A02G293700"/>
</dbReference>
<dbReference type="Gramene" id="TraesPARA_EIv1.0_2297100.1">
    <property type="protein sequence ID" value="TraesPARA_EIv1.0_2297100.1.CDS"/>
    <property type="gene ID" value="TraesPARA_EIv1.0_2297100"/>
</dbReference>
<dbReference type="Gramene" id="TraesLAC7A03G03876670.1">
    <property type="protein sequence ID" value="TraesLAC7A03G03876670.1"/>
    <property type="gene ID" value="TraesLAC7A03G03876670"/>
</dbReference>
<evidence type="ECO:0000313" key="2">
    <source>
        <dbReference type="EnsemblPlants" id="TraesCS7A02G293700.1"/>
    </source>
</evidence>
<dbReference type="Gramene" id="TraesSYM7A03G03876340.1">
    <property type="protein sequence ID" value="TraesSYM7A03G03876340.1"/>
    <property type="gene ID" value="TraesSYM7A03G03876340"/>
</dbReference>
<evidence type="ECO:0000256" key="1">
    <source>
        <dbReference type="SAM" id="MobiDB-lite"/>
    </source>
</evidence>
<reference evidence="2" key="2">
    <citation type="submission" date="2018-10" db="UniProtKB">
        <authorList>
            <consortium name="EnsemblPlants"/>
        </authorList>
    </citation>
    <scope>IDENTIFICATION</scope>
</reference>
<name>A0A3B6RJN4_WHEAT</name>
<keyword evidence="3" id="KW-1185">Reference proteome</keyword>
<dbReference type="Gramene" id="TraesRN7A0100697300.1">
    <property type="protein sequence ID" value="TraesRN7A0100697300.1"/>
    <property type="gene ID" value="TraesRN7A0100697300"/>
</dbReference>
<dbReference type="Gramene" id="TraesCS7A02G293700.1">
    <property type="protein sequence ID" value="TraesCS7A02G293700.1"/>
    <property type="gene ID" value="TraesCS7A02G293700"/>
</dbReference>
<dbReference type="Gramene" id="TraesMAC7A03G03923290.1">
    <property type="protein sequence ID" value="TraesMAC7A03G03923290.1"/>
    <property type="gene ID" value="TraesMAC7A03G03923290"/>
</dbReference>
<reference evidence="2" key="1">
    <citation type="submission" date="2018-08" db="EMBL/GenBank/DDBJ databases">
        <authorList>
            <person name="Rossello M."/>
        </authorList>
    </citation>
    <scope>NUCLEOTIDE SEQUENCE [LARGE SCALE GENOMIC DNA]</scope>
    <source>
        <strain evidence="2">cv. Chinese Spring</strain>
    </source>
</reference>
<dbReference type="AlphaFoldDB" id="A0A3B6RJN4"/>
<dbReference type="Gramene" id="TraesARI7A03G03896340.1">
    <property type="protein sequence ID" value="TraesARI7A03G03896340.1"/>
    <property type="gene ID" value="TraesARI7A03G03896340"/>
</dbReference>
<dbReference type="Gramene" id="TraesCLE_scaffold_001988_01G000100.1">
    <property type="protein sequence ID" value="TraesCLE_scaffold_001988_01G000100.1"/>
    <property type="gene ID" value="TraesCLE_scaffold_001988_01G000100"/>
</dbReference>
<dbReference type="Gramene" id="TraesWEE_scaffold_055387_01G000100.1">
    <property type="protein sequence ID" value="TraesWEE_scaffold_055387_01G000100.1"/>
    <property type="gene ID" value="TraesWEE_scaffold_055387_01G000100"/>
</dbReference>
<organism evidence="2">
    <name type="scientific">Triticum aestivum</name>
    <name type="common">Wheat</name>
    <dbReference type="NCBI Taxonomy" id="4565"/>
    <lineage>
        <taxon>Eukaryota</taxon>
        <taxon>Viridiplantae</taxon>
        <taxon>Streptophyta</taxon>
        <taxon>Embryophyta</taxon>
        <taxon>Tracheophyta</taxon>
        <taxon>Spermatophyta</taxon>
        <taxon>Magnoliopsida</taxon>
        <taxon>Liliopsida</taxon>
        <taxon>Poales</taxon>
        <taxon>Poaceae</taxon>
        <taxon>BOP clade</taxon>
        <taxon>Pooideae</taxon>
        <taxon>Triticodae</taxon>
        <taxon>Triticeae</taxon>
        <taxon>Triticinae</taxon>
        <taxon>Triticum</taxon>
    </lineage>
</organism>